<dbReference type="InterPro" id="IPR052161">
    <property type="entry name" value="Mycobact_Acyl-CoA_DH"/>
</dbReference>
<feature type="domain" description="Acyl-CoA dehydrogenase/oxidase C-terminal" evidence="7">
    <location>
        <begin position="231"/>
        <end position="394"/>
    </location>
</feature>
<protein>
    <submittedName>
        <fullName evidence="10">Acyl-CoA dehydrogenase family protein</fullName>
    </submittedName>
</protein>
<dbReference type="InterPro" id="IPR009100">
    <property type="entry name" value="AcylCoA_DH/oxidase_NM_dom_sf"/>
</dbReference>
<accession>A0AAE3WFG1</accession>
<dbReference type="Proteomes" id="UP001226762">
    <property type="component" value="Unassembled WGS sequence"/>
</dbReference>
<dbReference type="Pfam" id="PF02771">
    <property type="entry name" value="Acyl-CoA_dh_N"/>
    <property type="match status" value="1"/>
</dbReference>
<dbReference type="Pfam" id="PF02770">
    <property type="entry name" value="Acyl-CoA_dh_M"/>
    <property type="match status" value="1"/>
</dbReference>
<dbReference type="Gene3D" id="1.10.540.10">
    <property type="entry name" value="Acyl-CoA dehydrogenase/oxidase, N-terminal domain"/>
    <property type="match status" value="1"/>
</dbReference>
<dbReference type="InterPro" id="IPR009075">
    <property type="entry name" value="AcylCo_DH/oxidase_C"/>
</dbReference>
<dbReference type="InterPro" id="IPR037069">
    <property type="entry name" value="AcylCoA_DH/ox_N_sf"/>
</dbReference>
<evidence type="ECO:0000256" key="2">
    <source>
        <dbReference type="ARBA" id="ARBA00009347"/>
    </source>
</evidence>
<evidence type="ECO:0000259" key="9">
    <source>
        <dbReference type="Pfam" id="PF02771"/>
    </source>
</evidence>
<feature type="domain" description="Acyl-CoA dehydrogenase/oxidase N-terminal" evidence="9">
    <location>
        <begin position="6"/>
        <end position="120"/>
    </location>
</feature>
<dbReference type="SUPFAM" id="SSF56645">
    <property type="entry name" value="Acyl-CoA dehydrogenase NM domain-like"/>
    <property type="match status" value="1"/>
</dbReference>
<dbReference type="InterPro" id="IPR046373">
    <property type="entry name" value="Acyl-CoA_Oxase/DH_mid-dom_sf"/>
</dbReference>
<evidence type="ECO:0000313" key="10">
    <source>
        <dbReference type="EMBL" id="MDQ2090722.1"/>
    </source>
</evidence>
<dbReference type="Gene3D" id="2.40.110.10">
    <property type="entry name" value="Butyryl-CoA Dehydrogenase, subunit A, domain 2"/>
    <property type="match status" value="1"/>
</dbReference>
<keyword evidence="3 6" id="KW-0285">Flavoprotein</keyword>
<dbReference type="Gene3D" id="1.20.140.10">
    <property type="entry name" value="Butyryl-CoA Dehydrogenase, subunit A, domain 3"/>
    <property type="match status" value="1"/>
</dbReference>
<dbReference type="GO" id="GO:0005886">
    <property type="term" value="C:plasma membrane"/>
    <property type="evidence" value="ECO:0007669"/>
    <property type="project" value="TreeGrafter"/>
</dbReference>
<sequence>MDLNFTPEEQDFRTEVRDWIAANLPEEIARKVRHDAPLTKDEMERWQLILHEKGWLTYSWPAEFGGTGWGPVKQFIFEDEMARACCPRILPFGLKMLGPVLMKFGSKEQQDYYLPRMCDGTHWWCQGYSEPGAGSDLASLKTSAVRDGDHYIVNGQKTWTTLGQHADMIFCLVRTSTEGKPQEGISFLLIDMQSAGIEVRPIQTIDGGREVNEVWFTDVKVPTENLVGEENKGWTYAKYLLTHERTNIAGVGKSNQELDRLKDLATSQKRNGKPLAEDPLFAARLAKVEIELMNMEITNLRVLAQAEAGGAPGAESSMLKILGTEIEQELTDLTRRALGRSAQALTPEVDETGYNGPHVAPEGFNNASGVYFNHRKTTIYGGSNEIQKNIITKMIVGL</sequence>
<dbReference type="FunFam" id="2.40.110.10:FF:000011">
    <property type="entry name" value="Acyl-CoA dehydrogenase FadE34"/>
    <property type="match status" value="1"/>
</dbReference>
<dbReference type="RefSeq" id="WP_306735990.1">
    <property type="nucleotide sequence ID" value="NZ_JANHAX010000003.1"/>
</dbReference>
<evidence type="ECO:0000259" key="8">
    <source>
        <dbReference type="Pfam" id="PF02770"/>
    </source>
</evidence>
<evidence type="ECO:0000256" key="1">
    <source>
        <dbReference type="ARBA" id="ARBA00001974"/>
    </source>
</evidence>
<evidence type="ECO:0000256" key="6">
    <source>
        <dbReference type="RuleBase" id="RU362125"/>
    </source>
</evidence>
<evidence type="ECO:0000256" key="4">
    <source>
        <dbReference type="ARBA" id="ARBA00022827"/>
    </source>
</evidence>
<keyword evidence="5 6" id="KW-0560">Oxidoreductase</keyword>
<dbReference type="PANTHER" id="PTHR43292">
    <property type="entry name" value="ACYL-COA DEHYDROGENASE"/>
    <property type="match status" value="1"/>
</dbReference>
<dbReference type="SUPFAM" id="SSF47203">
    <property type="entry name" value="Acyl-CoA dehydrogenase C-terminal domain-like"/>
    <property type="match status" value="1"/>
</dbReference>
<evidence type="ECO:0000256" key="3">
    <source>
        <dbReference type="ARBA" id="ARBA00022630"/>
    </source>
</evidence>
<proteinExistence type="inferred from homology"/>
<comment type="cofactor">
    <cofactor evidence="1 6">
        <name>FAD</name>
        <dbReference type="ChEBI" id="CHEBI:57692"/>
    </cofactor>
</comment>
<dbReference type="InterPro" id="IPR036250">
    <property type="entry name" value="AcylCo_DH-like_C"/>
</dbReference>
<dbReference type="AlphaFoldDB" id="A0AAE3WFG1"/>
<dbReference type="PANTHER" id="PTHR43292:SF3">
    <property type="entry name" value="ACYL-COA DEHYDROGENASE FADE29"/>
    <property type="match status" value="1"/>
</dbReference>
<evidence type="ECO:0000259" key="7">
    <source>
        <dbReference type="Pfam" id="PF00441"/>
    </source>
</evidence>
<reference evidence="10" key="1">
    <citation type="submission" date="2022-07" db="EMBL/GenBank/DDBJ databases">
        <authorList>
            <person name="Otstavnykh N."/>
            <person name="Isaeva M."/>
            <person name="Bystritskaya E."/>
        </authorList>
    </citation>
    <scope>NUCLEOTIDE SEQUENCE</scope>
    <source>
        <strain evidence="10">KCTC 52189</strain>
    </source>
</reference>
<dbReference type="GO" id="GO:0016627">
    <property type="term" value="F:oxidoreductase activity, acting on the CH-CH group of donors"/>
    <property type="evidence" value="ECO:0007669"/>
    <property type="project" value="InterPro"/>
</dbReference>
<keyword evidence="4 6" id="KW-0274">FAD</keyword>
<dbReference type="InterPro" id="IPR013786">
    <property type="entry name" value="AcylCoA_DH/ox_N"/>
</dbReference>
<dbReference type="Pfam" id="PF00441">
    <property type="entry name" value="Acyl-CoA_dh_1"/>
    <property type="match status" value="1"/>
</dbReference>
<organism evidence="10 11">
    <name type="scientific">Marimonas arenosa</name>
    <dbReference type="NCBI Taxonomy" id="1795305"/>
    <lineage>
        <taxon>Bacteria</taxon>
        <taxon>Pseudomonadati</taxon>
        <taxon>Pseudomonadota</taxon>
        <taxon>Alphaproteobacteria</taxon>
        <taxon>Rhodobacterales</taxon>
        <taxon>Paracoccaceae</taxon>
        <taxon>Marimonas</taxon>
    </lineage>
</organism>
<dbReference type="InterPro" id="IPR006091">
    <property type="entry name" value="Acyl-CoA_Oxase/DH_mid-dom"/>
</dbReference>
<gene>
    <name evidence="10" type="ORF">NO357_12500</name>
</gene>
<evidence type="ECO:0000313" key="11">
    <source>
        <dbReference type="Proteomes" id="UP001226762"/>
    </source>
</evidence>
<reference evidence="10" key="2">
    <citation type="submission" date="2023-02" db="EMBL/GenBank/DDBJ databases">
        <title>'Rhodoalgimonas zhirmunskyi' gen. nov., isolated from a red alga.</title>
        <authorList>
            <person name="Nedashkovskaya O.I."/>
            <person name="Otstavnykh N.Y."/>
            <person name="Bystritskaya E.P."/>
            <person name="Balabanova L.A."/>
            <person name="Isaeva M.P."/>
        </authorList>
    </citation>
    <scope>NUCLEOTIDE SEQUENCE</scope>
    <source>
        <strain evidence="10">KCTC 52189</strain>
    </source>
</reference>
<evidence type="ECO:0000256" key="5">
    <source>
        <dbReference type="ARBA" id="ARBA00023002"/>
    </source>
</evidence>
<comment type="similarity">
    <text evidence="2 6">Belongs to the acyl-CoA dehydrogenase family.</text>
</comment>
<dbReference type="GO" id="GO:0050660">
    <property type="term" value="F:flavin adenine dinucleotide binding"/>
    <property type="evidence" value="ECO:0007669"/>
    <property type="project" value="InterPro"/>
</dbReference>
<comment type="caution">
    <text evidence="10">The sequence shown here is derived from an EMBL/GenBank/DDBJ whole genome shotgun (WGS) entry which is preliminary data.</text>
</comment>
<dbReference type="EMBL" id="JANHAX010000003">
    <property type="protein sequence ID" value="MDQ2090722.1"/>
    <property type="molecule type" value="Genomic_DNA"/>
</dbReference>
<keyword evidence="11" id="KW-1185">Reference proteome</keyword>
<feature type="domain" description="Acyl-CoA oxidase/dehydrogenase middle" evidence="8">
    <location>
        <begin position="125"/>
        <end position="218"/>
    </location>
</feature>
<name>A0AAE3WFG1_9RHOB</name>